<evidence type="ECO:0000313" key="1">
    <source>
        <dbReference type="EMBL" id="KIH96362.1"/>
    </source>
</evidence>
<accession>A0A0C2JH90</accession>
<organism evidence="1 2">
    <name type="scientific">Streptomonospora alba</name>
    <dbReference type="NCBI Taxonomy" id="183763"/>
    <lineage>
        <taxon>Bacteria</taxon>
        <taxon>Bacillati</taxon>
        <taxon>Actinomycetota</taxon>
        <taxon>Actinomycetes</taxon>
        <taxon>Streptosporangiales</taxon>
        <taxon>Nocardiopsidaceae</taxon>
        <taxon>Streptomonospora</taxon>
    </lineage>
</organism>
<gene>
    <name evidence="1" type="ORF">LP52_25465</name>
</gene>
<feature type="non-terminal residue" evidence="1">
    <location>
        <position position="1"/>
    </location>
</feature>
<name>A0A0C2JH90_9ACTN</name>
<dbReference type="AlphaFoldDB" id="A0A0C2JH90"/>
<feature type="non-terminal residue" evidence="1">
    <location>
        <position position="121"/>
    </location>
</feature>
<keyword evidence="2" id="KW-1185">Reference proteome</keyword>
<protein>
    <submittedName>
        <fullName evidence="1">Uncharacterized protein</fullName>
    </submittedName>
</protein>
<dbReference type="EMBL" id="JROO01000104">
    <property type="protein sequence ID" value="KIH96362.1"/>
    <property type="molecule type" value="Genomic_DNA"/>
</dbReference>
<reference evidence="2" key="1">
    <citation type="journal article" date="2015" name="Chem. Biol.">
        <title>Structure, bioactivity, and resistance mechanism of streptomonomicin, an unusual lasso Peptide from an understudied halophilic actinomycete.</title>
        <authorList>
            <person name="Metelev M."/>
            <person name="Tietz J.I."/>
            <person name="Melby J.O."/>
            <person name="Blair P.M."/>
            <person name="Zhu L."/>
            <person name="Livnat I."/>
            <person name="Severinov K."/>
            <person name="Mitchell D.A."/>
        </authorList>
    </citation>
    <scope>NUCLEOTIDE SEQUENCE [LARGE SCALE GENOMIC DNA]</scope>
    <source>
        <strain evidence="2">YIM 90003</strain>
    </source>
</reference>
<proteinExistence type="predicted"/>
<comment type="caution">
    <text evidence="1">The sequence shown here is derived from an EMBL/GenBank/DDBJ whole genome shotgun (WGS) entry which is preliminary data.</text>
</comment>
<sequence length="121" mass="13342">LSRYAPVKRLVLVACLVHTARMRARDDLAQMLCKRIAVITKKAKHELEEIRQRQQAVNEHLIGTYRGVLEHLDPDAPEAGGEAERARRAAATVEAAGGFAAQVADIEEVSAFHGDNYEVLV</sequence>
<dbReference type="Proteomes" id="UP000031675">
    <property type="component" value="Unassembled WGS sequence"/>
</dbReference>
<evidence type="ECO:0000313" key="2">
    <source>
        <dbReference type="Proteomes" id="UP000031675"/>
    </source>
</evidence>